<dbReference type="Pfam" id="PF02738">
    <property type="entry name" value="MoCoBD_1"/>
    <property type="match status" value="1"/>
</dbReference>
<dbReference type="InterPro" id="IPR008274">
    <property type="entry name" value="AldOxase/xan_DH_MoCoBD1"/>
</dbReference>
<name>A0ABM6T0M6_9ACTN</name>
<reference evidence="3 4" key="1">
    <citation type="submission" date="2018-02" db="EMBL/GenBank/DDBJ databases">
        <title>Complete genome sequence of Streptomyces dengpaensis, the producer of angucyclines.</title>
        <authorList>
            <person name="Yumei L."/>
        </authorList>
    </citation>
    <scope>NUCLEOTIDE SEQUENCE [LARGE SCALE GENOMIC DNA]</scope>
    <source>
        <strain evidence="3 4">XZHG99</strain>
    </source>
</reference>
<dbReference type="PANTHER" id="PTHR11908:SF153">
    <property type="entry name" value="DEHYDROGENASE"/>
    <property type="match status" value="1"/>
</dbReference>
<dbReference type="InterPro" id="IPR036856">
    <property type="entry name" value="Ald_Oxase/Xan_DH_a/b_sf"/>
</dbReference>
<dbReference type="RefSeq" id="WP_099503198.1">
    <property type="nucleotide sequence ID" value="NZ_CP026652.1"/>
</dbReference>
<dbReference type="Pfam" id="PF01315">
    <property type="entry name" value="Ald_Xan_dh_C"/>
    <property type="match status" value="1"/>
</dbReference>
<dbReference type="InterPro" id="IPR016208">
    <property type="entry name" value="Ald_Oxase/xanthine_DH-like"/>
</dbReference>
<dbReference type="SMART" id="SM01008">
    <property type="entry name" value="Ald_Xan_dh_C"/>
    <property type="match status" value="1"/>
</dbReference>
<dbReference type="EMBL" id="CP026652">
    <property type="protein sequence ID" value="AVH60375.1"/>
    <property type="molecule type" value="Genomic_DNA"/>
</dbReference>
<dbReference type="Gene3D" id="3.90.1170.50">
    <property type="entry name" value="Aldehyde oxidase/xanthine dehydrogenase, a/b hammerhead"/>
    <property type="match status" value="1"/>
</dbReference>
<feature type="region of interest" description="Disordered" evidence="1">
    <location>
        <begin position="153"/>
        <end position="172"/>
    </location>
</feature>
<organism evidence="3 4">
    <name type="scientific">Streptomyces dengpaensis</name>
    <dbReference type="NCBI Taxonomy" id="2049881"/>
    <lineage>
        <taxon>Bacteria</taxon>
        <taxon>Bacillati</taxon>
        <taxon>Actinomycetota</taxon>
        <taxon>Actinomycetes</taxon>
        <taxon>Kitasatosporales</taxon>
        <taxon>Streptomycetaceae</taxon>
        <taxon>Streptomyces</taxon>
    </lineage>
</organism>
<evidence type="ECO:0000256" key="1">
    <source>
        <dbReference type="SAM" id="MobiDB-lite"/>
    </source>
</evidence>
<dbReference type="SUPFAM" id="SSF54665">
    <property type="entry name" value="CO dehydrogenase molybdoprotein N-domain-like"/>
    <property type="match status" value="1"/>
</dbReference>
<dbReference type="SUPFAM" id="SSF56003">
    <property type="entry name" value="Molybdenum cofactor-binding domain"/>
    <property type="match status" value="1"/>
</dbReference>
<feature type="domain" description="Aldehyde oxidase/xanthine dehydrogenase a/b hammerhead" evidence="2">
    <location>
        <begin position="26"/>
        <end position="140"/>
    </location>
</feature>
<dbReference type="InterPro" id="IPR000674">
    <property type="entry name" value="Ald_Oxase/Xan_DH_a/b"/>
</dbReference>
<gene>
    <name evidence="3" type="ORF">C4B68_36425</name>
</gene>
<keyword evidence="4" id="KW-1185">Reference proteome</keyword>
<evidence type="ECO:0000313" key="3">
    <source>
        <dbReference type="EMBL" id="AVH60375.1"/>
    </source>
</evidence>
<evidence type="ECO:0000259" key="2">
    <source>
        <dbReference type="SMART" id="SM01008"/>
    </source>
</evidence>
<accession>A0ABM6T0M6</accession>
<proteinExistence type="predicted"/>
<dbReference type="InterPro" id="IPR046867">
    <property type="entry name" value="AldOxase/xan_DH_MoCoBD2"/>
</dbReference>
<dbReference type="InterPro" id="IPR037165">
    <property type="entry name" value="AldOxase/xan_DH_Mopterin-bd_sf"/>
</dbReference>
<dbReference type="Pfam" id="PF20256">
    <property type="entry name" value="MoCoBD_2"/>
    <property type="match status" value="1"/>
</dbReference>
<dbReference type="Gene3D" id="3.30.365.10">
    <property type="entry name" value="Aldehyde oxidase/xanthine dehydrogenase, molybdopterin binding domain"/>
    <property type="match status" value="4"/>
</dbReference>
<dbReference type="Proteomes" id="UP000238413">
    <property type="component" value="Chromosome"/>
</dbReference>
<dbReference type="PANTHER" id="PTHR11908">
    <property type="entry name" value="XANTHINE DEHYDROGENASE"/>
    <property type="match status" value="1"/>
</dbReference>
<protein>
    <submittedName>
        <fullName evidence="3">Xanthine dehydrogenase family protein molybdopterin-binding subunit</fullName>
    </submittedName>
</protein>
<evidence type="ECO:0000313" key="4">
    <source>
        <dbReference type="Proteomes" id="UP000238413"/>
    </source>
</evidence>
<sequence length="727" mass="77461">MTTTVTPTTTYIGQAVSRVDGQAKVTGQATYAAEFDPGPRMTYGVVVGSTIANGRITSIDTAAAESAPGVVAVMTHANAPRLPYHPCRSFIDAQDGEPIHVLQDDRVLHHGQAIALVVAETFEEATYAATLVHASYAEEPAATSFEVAALRAVPPGPGNQQAGMPGDTQRGDPDIALRTAEVKVDATYEIAREDHNPIELFATTAAWDAGTLTLWIKTQWVSHTRAYIAATFGIRPEDVEVISPFVGGAFGSALSVWPHTVIAAMGARHVDRPVKVVLTRRQGFPLTGYRPYTAQRVALGADRSGNLVSIHHEGTAVTSAYERFAENLLGATRFLYRCPNVATRYRLAEMNVGTPTSMRAPGEISGLFALESALDELAEALDIDPVELRLRNDADRDLHRDLPFSSRNLRECLIAAAERFGWQGRDPRVGSMRDEQGRLIGYGCSSATYPVYNFPASARAVLHPDGSADVSSATSDMGPGTYTSMTQVAAETLGLPIEQVRFELGDASLPQAPPHGGSATMGGVGSAVYEACTKARRQALERAGETNGDVNLAQVMRRLGQSVEATADYRPSDESNQYSMHSYGAVFAEVRVDPDLGLVRVPRVVSAFGGGRIVNPKLAHSQAIGGIVMGIGMALLEHTAVDPRDGHVVNGSLADYLVPVNADIGELDPFFVQDDDPHVNPLGVKGIAEIAAIGVAPAITNAVYHATGVRVRTLPVTPEMLLSSRQG</sequence>